<feature type="region of interest" description="Disordered" evidence="1">
    <location>
        <begin position="147"/>
        <end position="254"/>
    </location>
</feature>
<gene>
    <name evidence="2" type="ORF">GMARGA_LOCUS26863</name>
</gene>
<organism evidence="2 3">
    <name type="scientific">Gigaspora margarita</name>
    <dbReference type="NCBI Taxonomy" id="4874"/>
    <lineage>
        <taxon>Eukaryota</taxon>
        <taxon>Fungi</taxon>
        <taxon>Fungi incertae sedis</taxon>
        <taxon>Mucoromycota</taxon>
        <taxon>Glomeromycotina</taxon>
        <taxon>Glomeromycetes</taxon>
        <taxon>Diversisporales</taxon>
        <taxon>Gigasporaceae</taxon>
        <taxon>Gigaspora</taxon>
    </lineage>
</organism>
<evidence type="ECO:0000256" key="1">
    <source>
        <dbReference type="SAM" id="MobiDB-lite"/>
    </source>
</evidence>
<comment type="caution">
    <text evidence="2">The sequence shown here is derived from an EMBL/GenBank/DDBJ whole genome shotgun (WGS) entry which is preliminary data.</text>
</comment>
<proteinExistence type="predicted"/>
<feature type="region of interest" description="Disordered" evidence="1">
    <location>
        <begin position="73"/>
        <end position="98"/>
    </location>
</feature>
<reference evidence="2 3" key="1">
    <citation type="submission" date="2021-06" db="EMBL/GenBank/DDBJ databases">
        <authorList>
            <person name="Kallberg Y."/>
            <person name="Tangrot J."/>
            <person name="Rosling A."/>
        </authorList>
    </citation>
    <scope>NUCLEOTIDE SEQUENCE [LARGE SCALE GENOMIC DNA]</scope>
    <source>
        <strain evidence="2 3">120-4 pot B 10/14</strain>
    </source>
</reference>
<feature type="region of interest" description="Disordered" evidence="1">
    <location>
        <begin position="1"/>
        <end position="32"/>
    </location>
</feature>
<accession>A0ABN7W5T6</accession>
<feature type="compositionally biased region" description="Basic residues" evidence="1">
    <location>
        <begin position="244"/>
        <end position="254"/>
    </location>
</feature>
<feature type="compositionally biased region" description="Basic and acidic residues" evidence="1">
    <location>
        <begin position="175"/>
        <end position="194"/>
    </location>
</feature>
<dbReference type="Proteomes" id="UP000789901">
    <property type="component" value="Unassembled WGS sequence"/>
</dbReference>
<keyword evidence="3" id="KW-1185">Reference proteome</keyword>
<name>A0ABN7W5T6_GIGMA</name>
<evidence type="ECO:0000313" key="2">
    <source>
        <dbReference type="EMBL" id="CAG8817673.1"/>
    </source>
</evidence>
<evidence type="ECO:0000313" key="3">
    <source>
        <dbReference type="Proteomes" id="UP000789901"/>
    </source>
</evidence>
<dbReference type="EMBL" id="CAJVQB010031971">
    <property type="protein sequence ID" value="CAG8817673.1"/>
    <property type="molecule type" value="Genomic_DNA"/>
</dbReference>
<feature type="compositionally biased region" description="Low complexity" evidence="1">
    <location>
        <begin position="18"/>
        <end position="27"/>
    </location>
</feature>
<feature type="non-terminal residue" evidence="2">
    <location>
        <position position="254"/>
    </location>
</feature>
<protein>
    <submittedName>
        <fullName evidence="2">7754_t:CDS:1</fullName>
    </submittedName>
</protein>
<sequence>MAPSKQLNKKNKHEFSNSKEFSSISSSQVVTNDHEISSLKTLLERLKAENERLQHSEMDELSSHQQIQKKLKFTKKHKNTTLSDSESETKKKLLPQKTPIAKPPSLNWYNLSEILMYKANNLDFPECINNWAIKMMVHRSINQQCKKEHDATKSNNNSQITERETMALSDDEYLDQEHSSELTIERSPIVDKESMTNVNTSNPKKRSTKKHPASTLPGLKSLQAITSDKMNEECSEKVISNNRQGKKIKTSKNK</sequence>
<feature type="compositionally biased region" description="Basic residues" evidence="1">
    <location>
        <begin position="203"/>
        <end position="212"/>
    </location>
</feature>